<gene>
    <name evidence="1" type="ORF">KUCAC02_023109</name>
</gene>
<proteinExistence type="predicted"/>
<accession>A0ACB9XQC5</accession>
<name>A0ACB9XQC5_CHAAC</name>
<organism evidence="1 2">
    <name type="scientific">Chaenocephalus aceratus</name>
    <name type="common">Blackfin icefish</name>
    <name type="synonym">Chaenichthys aceratus</name>
    <dbReference type="NCBI Taxonomy" id="36190"/>
    <lineage>
        <taxon>Eukaryota</taxon>
        <taxon>Metazoa</taxon>
        <taxon>Chordata</taxon>
        <taxon>Craniata</taxon>
        <taxon>Vertebrata</taxon>
        <taxon>Euteleostomi</taxon>
        <taxon>Actinopterygii</taxon>
        <taxon>Neopterygii</taxon>
        <taxon>Teleostei</taxon>
        <taxon>Neoteleostei</taxon>
        <taxon>Acanthomorphata</taxon>
        <taxon>Eupercaria</taxon>
        <taxon>Perciformes</taxon>
        <taxon>Notothenioidei</taxon>
        <taxon>Channichthyidae</taxon>
        <taxon>Chaenocephalus</taxon>
    </lineage>
</organism>
<keyword evidence="2" id="KW-1185">Reference proteome</keyword>
<sequence>PSSRFASLPDGLSPFNAGVAAHGGGDACGRRQSVGGPTSPWNCPPPLSRLPPHPFCSPTVFSHHVQLNPQLELLSHASREAILNSLHTNDSLIFTLRRSKTDQLGISFPIHIFRLNSYLSPYEPLTKYLSARYAANATPQHPLFLTETGKMATRFWFQKHFHNVLLISRIRSEHYSSHSFRIGAASTAARLGTSDQTIQVLGHWSSLAYHAYIRNNLNDLRRAHAQLGSI</sequence>
<evidence type="ECO:0000313" key="2">
    <source>
        <dbReference type="Proteomes" id="UP001057452"/>
    </source>
</evidence>
<dbReference type="EMBL" id="CM043788">
    <property type="protein sequence ID" value="KAI4829046.1"/>
    <property type="molecule type" value="Genomic_DNA"/>
</dbReference>
<feature type="non-terminal residue" evidence="1">
    <location>
        <position position="1"/>
    </location>
</feature>
<protein>
    <submittedName>
        <fullName evidence="1">Uncharacterized protein</fullName>
    </submittedName>
</protein>
<comment type="caution">
    <text evidence="1">The sequence shown here is derived from an EMBL/GenBank/DDBJ whole genome shotgun (WGS) entry which is preliminary data.</text>
</comment>
<evidence type="ECO:0000313" key="1">
    <source>
        <dbReference type="EMBL" id="KAI4829046.1"/>
    </source>
</evidence>
<dbReference type="Proteomes" id="UP001057452">
    <property type="component" value="Chromosome 4"/>
</dbReference>
<reference evidence="1" key="1">
    <citation type="submission" date="2022-05" db="EMBL/GenBank/DDBJ databases">
        <title>Chromosome-level genome of Chaenocephalus aceratus.</title>
        <authorList>
            <person name="Park H."/>
        </authorList>
    </citation>
    <scope>NUCLEOTIDE SEQUENCE</scope>
    <source>
        <strain evidence="1">KU_202001</strain>
    </source>
</reference>